<evidence type="ECO:0000256" key="4">
    <source>
        <dbReference type="ARBA" id="ARBA00023002"/>
    </source>
</evidence>
<dbReference type="Gene3D" id="3.50.50.60">
    <property type="entry name" value="FAD/NAD(P)-binding domain"/>
    <property type="match status" value="3"/>
</dbReference>
<keyword evidence="6" id="KW-1185">Reference proteome</keyword>
<dbReference type="Proteomes" id="UP001140560">
    <property type="component" value="Unassembled WGS sequence"/>
</dbReference>
<protein>
    <recommendedName>
        <fullName evidence="7">FAD/NAD(P)-binding domain-containing protein</fullName>
    </recommendedName>
</protein>
<dbReference type="InterPro" id="IPR020946">
    <property type="entry name" value="Flavin_mOase-like"/>
</dbReference>
<comment type="caution">
    <text evidence="5">The sequence shown here is derived from an EMBL/GenBank/DDBJ whole genome shotgun (WGS) entry which is preliminary data.</text>
</comment>
<dbReference type="InterPro" id="IPR050775">
    <property type="entry name" value="FAD-binding_Monooxygenases"/>
</dbReference>
<accession>A0A9W8YF42</accession>
<dbReference type="Pfam" id="PF00743">
    <property type="entry name" value="FMO-like"/>
    <property type="match status" value="1"/>
</dbReference>
<evidence type="ECO:0000313" key="6">
    <source>
        <dbReference type="Proteomes" id="UP001140560"/>
    </source>
</evidence>
<evidence type="ECO:0008006" key="7">
    <source>
        <dbReference type="Google" id="ProtNLM"/>
    </source>
</evidence>
<dbReference type="GO" id="GO:0050660">
    <property type="term" value="F:flavin adenine dinucleotide binding"/>
    <property type="evidence" value="ECO:0007669"/>
    <property type="project" value="InterPro"/>
</dbReference>
<proteinExistence type="predicted"/>
<evidence type="ECO:0000256" key="2">
    <source>
        <dbReference type="ARBA" id="ARBA00022827"/>
    </source>
</evidence>
<keyword evidence="2" id="KW-0274">FAD</keyword>
<organism evidence="5 6">
    <name type="scientific">Neocucurbitaria cava</name>
    <dbReference type="NCBI Taxonomy" id="798079"/>
    <lineage>
        <taxon>Eukaryota</taxon>
        <taxon>Fungi</taxon>
        <taxon>Dikarya</taxon>
        <taxon>Ascomycota</taxon>
        <taxon>Pezizomycotina</taxon>
        <taxon>Dothideomycetes</taxon>
        <taxon>Pleosporomycetidae</taxon>
        <taxon>Pleosporales</taxon>
        <taxon>Pleosporineae</taxon>
        <taxon>Cucurbitariaceae</taxon>
        <taxon>Neocucurbitaria</taxon>
    </lineage>
</organism>
<dbReference type="OrthoDB" id="66881at2759"/>
<dbReference type="EMBL" id="JAPEUY010000004">
    <property type="protein sequence ID" value="KAJ4374050.1"/>
    <property type="molecule type" value="Genomic_DNA"/>
</dbReference>
<dbReference type="GO" id="GO:0050661">
    <property type="term" value="F:NADP binding"/>
    <property type="evidence" value="ECO:0007669"/>
    <property type="project" value="InterPro"/>
</dbReference>
<evidence type="ECO:0000256" key="3">
    <source>
        <dbReference type="ARBA" id="ARBA00022857"/>
    </source>
</evidence>
<dbReference type="PANTHER" id="PTHR43098:SF5">
    <property type="entry name" value="DUAL-FUNCTIONAL MONOOXYGENASE_METHYLTRANSFERASE PSOF"/>
    <property type="match status" value="1"/>
</dbReference>
<evidence type="ECO:0000256" key="1">
    <source>
        <dbReference type="ARBA" id="ARBA00022630"/>
    </source>
</evidence>
<dbReference type="AlphaFoldDB" id="A0A9W8YF42"/>
<dbReference type="PRINTS" id="PR00411">
    <property type="entry name" value="PNDRDTASEI"/>
</dbReference>
<sequence>MVAPINAAPPAKLDSSLDYDVLIIGAGQSGMYSLLRMRQLGLKTRVFETGSGEGGTWFWQVLRNFNWDYRLTETRNKYPGARFDSESYSYIFSFSQELLDEWNWTEHFAGQDETLRYCQYFAKKFDLQRDMQFNTSIKSAHWREDSNSWILSDHTGKTYTCRFLITAMGILNKSTLPAIPGVHDFKGPAFHTSRWPQEEGTLNGKRVGIIGTGATAIQTIQEIKKTVGTLTVFQRTPNWTAPLRNTKITKQEMEEIRKQYPTIFQNCLDSYACFIHQSDTRKTFDVTPEEREKHYEEIYSQAGFSKWLKNFADLGTDREANKLFSTFVANKIRQRINDPAIAEKLIPKNHGFGTRRVPLEGGYYEAFNQPNVKLVDINENPIERITEKGIKTKDEDFEFDIIIYATGFDAVTGSFAAVDFRGIGGKKLTDEWSDGIQTYLGLTVLDFPNMFMIMGPHQMFGNIPRSIEYAVSWVADFIEYCVKEGIVTAECTKEGVDGWTEHVHDCAKGLLSNEVDSWMTGVNKNIAGKQKRTIARYNGPAPGYRRRCDEVKASGYKTLMMVKDVDRVRP</sequence>
<reference evidence="5" key="1">
    <citation type="submission" date="2022-10" db="EMBL/GenBank/DDBJ databases">
        <title>Tapping the CABI collections for fungal endophytes: first genome assemblies for Collariella, Neodidymelliopsis, Ascochyta clinopodiicola, Didymella pomorum, Didymosphaeria variabile, Neocosmospora piperis and Neocucurbitaria cava.</title>
        <authorList>
            <person name="Hill R."/>
        </authorList>
    </citation>
    <scope>NUCLEOTIDE SEQUENCE</scope>
    <source>
        <strain evidence="5">IMI 356814</strain>
    </source>
</reference>
<name>A0A9W8YF42_9PLEO</name>
<evidence type="ECO:0000313" key="5">
    <source>
        <dbReference type="EMBL" id="KAJ4374050.1"/>
    </source>
</evidence>
<keyword evidence="4" id="KW-0560">Oxidoreductase</keyword>
<keyword evidence="1" id="KW-0285">Flavoprotein</keyword>
<gene>
    <name evidence="5" type="ORF">N0V83_002789</name>
</gene>
<dbReference type="GO" id="GO:0004499">
    <property type="term" value="F:N,N-dimethylaniline monooxygenase activity"/>
    <property type="evidence" value="ECO:0007669"/>
    <property type="project" value="InterPro"/>
</dbReference>
<dbReference type="InterPro" id="IPR036188">
    <property type="entry name" value="FAD/NAD-bd_sf"/>
</dbReference>
<keyword evidence="3" id="KW-0521">NADP</keyword>
<dbReference type="SUPFAM" id="SSF51905">
    <property type="entry name" value="FAD/NAD(P)-binding domain"/>
    <property type="match status" value="3"/>
</dbReference>
<dbReference type="PANTHER" id="PTHR43098">
    <property type="entry name" value="L-ORNITHINE N(5)-MONOOXYGENASE-RELATED"/>
    <property type="match status" value="1"/>
</dbReference>